<evidence type="ECO:0000256" key="1">
    <source>
        <dbReference type="SAM" id="MobiDB-lite"/>
    </source>
</evidence>
<feature type="non-terminal residue" evidence="2">
    <location>
        <position position="1"/>
    </location>
</feature>
<gene>
    <name evidence="2" type="ORF">SELMODRAFT_49619</name>
</gene>
<protein>
    <submittedName>
        <fullName evidence="2">Uncharacterized protein</fullName>
    </submittedName>
</protein>
<keyword evidence="3" id="KW-1185">Reference proteome</keyword>
<dbReference type="STRING" id="88036.D8SK75"/>
<sequence>RASVSLEKLSDMAREELPGTMRNPTLEHGNHSFSFTSPSQEISDGVRTSARAVQAAEVGIRRMGAVAASQVFAMLQERATVPVQAVKPVVANAAETTRQAVLQAQRAVLTL</sequence>
<dbReference type="HOGENOM" id="CLU_2164954_0_0_1"/>
<accession>D8SK75</accession>
<feature type="compositionally biased region" description="Polar residues" evidence="1">
    <location>
        <begin position="31"/>
        <end position="41"/>
    </location>
</feature>
<feature type="compositionally biased region" description="Basic and acidic residues" evidence="1">
    <location>
        <begin position="8"/>
        <end position="17"/>
    </location>
</feature>
<dbReference type="KEGG" id="smo:SELMODRAFT_49619"/>
<dbReference type="OMA" id="TLEHGNH"/>
<dbReference type="EMBL" id="GL377624">
    <property type="protein sequence ID" value="EFJ15285.1"/>
    <property type="molecule type" value="Genomic_DNA"/>
</dbReference>
<feature type="region of interest" description="Disordered" evidence="1">
    <location>
        <begin position="1"/>
        <end position="41"/>
    </location>
</feature>
<reference evidence="2 3" key="1">
    <citation type="journal article" date="2011" name="Science">
        <title>The Selaginella genome identifies genetic changes associated with the evolution of vascular plants.</title>
        <authorList>
            <person name="Banks J.A."/>
            <person name="Nishiyama T."/>
            <person name="Hasebe M."/>
            <person name="Bowman J.L."/>
            <person name="Gribskov M."/>
            <person name="dePamphilis C."/>
            <person name="Albert V.A."/>
            <person name="Aono N."/>
            <person name="Aoyama T."/>
            <person name="Ambrose B.A."/>
            <person name="Ashton N.W."/>
            <person name="Axtell M.J."/>
            <person name="Barker E."/>
            <person name="Barker M.S."/>
            <person name="Bennetzen J.L."/>
            <person name="Bonawitz N.D."/>
            <person name="Chapple C."/>
            <person name="Cheng C."/>
            <person name="Correa L.G."/>
            <person name="Dacre M."/>
            <person name="DeBarry J."/>
            <person name="Dreyer I."/>
            <person name="Elias M."/>
            <person name="Engstrom E.M."/>
            <person name="Estelle M."/>
            <person name="Feng L."/>
            <person name="Finet C."/>
            <person name="Floyd S.K."/>
            <person name="Frommer W.B."/>
            <person name="Fujita T."/>
            <person name="Gramzow L."/>
            <person name="Gutensohn M."/>
            <person name="Harholt J."/>
            <person name="Hattori M."/>
            <person name="Heyl A."/>
            <person name="Hirai T."/>
            <person name="Hiwatashi Y."/>
            <person name="Ishikawa M."/>
            <person name="Iwata M."/>
            <person name="Karol K.G."/>
            <person name="Koehler B."/>
            <person name="Kolukisaoglu U."/>
            <person name="Kubo M."/>
            <person name="Kurata T."/>
            <person name="Lalonde S."/>
            <person name="Li K."/>
            <person name="Li Y."/>
            <person name="Litt A."/>
            <person name="Lyons E."/>
            <person name="Manning G."/>
            <person name="Maruyama T."/>
            <person name="Michael T.P."/>
            <person name="Mikami K."/>
            <person name="Miyazaki S."/>
            <person name="Morinaga S."/>
            <person name="Murata T."/>
            <person name="Mueller-Roeber B."/>
            <person name="Nelson D.R."/>
            <person name="Obara M."/>
            <person name="Oguri Y."/>
            <person name="Olmstead R.G."/>
            <person name="Onodera N."/>
            <person name="Petersen B.L."/>
            <person name="Pils B."/>
            <person name="Prigge M."/>
            <person name="Rensing S.A."/>
            <person name="Riano-Pachon D.M."/>
            <person name="Roberts A.W."/>
            <person name="Sato Y."/>
            <person name="Scheller H.V."/>
            <person name="Schulz B."/>
            <person name="Schulz C."/>
            <person name="Shakirov E.V."/>
            <person name="Shibagaki N."/>
            <person name="Shinohara N."/>
            <person name="Shippen D.E."/>
            <person name="Soerensen I."/>
            <person name="Sotooka R."/>
            <person name="Sugimoto N."/>
            <person name="Sugita M."/>
            <person name="Sumikawa N."/>
            <person name="Tanurdzic M."/>
            <person name="Theissen G."/>
            <person name="Ulvskov P."/>
            <person name="Wakazuki S."/>
            <person name="Weng J.K."/>
            <person name="Willats W.W."/>
            <person name="Wipf D."/>
            <person name="Wolf P.G."/>
            <person name="Yang L."/>
            <person name="Zimmer A.D."/>
            <person name="Zhu Q."/>
            <person name="Mitros T."/>
            <person name="Hellsten U."/>
            <person name="Loque D."/>
            <person name="Otillar R."/>
            <person name="Salamov A."/>
            <person name="Schmutz J."/>
            <person name="Shapiro H."/>
            <person name="Lindquist E."/>
            <person name="Lucas S."/>
            <person name="Rokhsar D."/>
            <person name="Grigoriev I.V."/>
        </authorList>
    </citation>
    <scope>NUCLEOTIDE SEQUENCE [LARGE SCALE GENOMIC DNA]</scope>
</reference>
<dbReference type="PANTHER" id="PTHR33825">
    <property type="entry name" value="CHITINASE-LIKE PROTEIN"/>
    <property type="match status" value="1"/>
</dbReference>
<dbReference type="PANTHER" id="PTHR33825:SF14">
    <property type="entry name" value="CHITINASE-LIKE PROTEIN"/>
    <property type="match status" value="1"/>
</dbReference>
<dbReference type="Proteomes" id="UP000001514">
    <property type="component" value="Unassembled WGS sequence"/>
</dbReference>
<feature type="non-terminal residue" evidence="2">
    <location>
        <position position="111"/>
    </location>
</feature>
<name>D8SK75_SELML</name>
<evidence type="ECO:0000313" key="3">
    <source>
        <dbReference type="Proteomes" id="UP000001514"/>
    </source>
</evidence>
<dbReference type="InParanoid" id="D8SK75"/>
<organism evidence="3">
    <name type="scientific">Selaginella moellendorffii</name>
    <name type="common">Spikemoss</name>
    <dbReference type="NCBI Taxonomy" id="88036"/>
    <lineage>
        <taxon>Eukaryota</taxon>
        <taxon>Viridiplantae</taxon>
        <taxon>Streptophyta</taxon>
        <taxon>Embryophyta</taxon>
        <taxon>Tracheophyta</taxon>
        <taxon>Lycopodiopsida</taxon>
        <taxon>Selaginellales</taxon>
        <taxon>Selaginellaceae</taxon>
        <taxon>Selaginella</taxon>
    </lineage>
</organism>
<dbReference type="eggNOG" id="ENOG502QQ23">
    <property type="taxonomic scope" value="Eukaryota"/>
</dbReference>
<proteinExistence type="predicted"/>
<evidence type="ECO:0000313" key="2">
    <source>
        <dbReference type="EMBL" id="EFJ15285.1"/>
    </source>
</evidence>
<dbReference type="Gramene" id="EFJ15285">
    <property type="protein sequence ID" value="EFJ15285"/>
    <property type="gene ID" value="SELMODRAFT_49619"/>
</dbReference>
<dbReference type="AlphaFoldDB" id="D8SK75"/>